<comment type="subcellular location">
    <subcellularLocation>
        <location evidence="1">Membrane</location>
        <topology evidence="1">Multi-pass membrane protein</topology>
    </subcellularLocation>
</comment>
<reference evidence="6 7" key="1">
    <citation type="journal article" date="2007" name="Int. J. Syst. Evol. Microbiol.">
        <title>Paenibacillus ginsengarvi sp. nov., isolated from soil from ginseng cultivation.</title>
        <authorList>
            <person name="Yoon M.H."/>
            <person name="Ten L.N."/>
            <person name="Im W.T."/>
        </authorList>
    </citation>
    <scope>NUCLEOTIDE SEQUENCE [LARGE SCALE GENOMIC DNA]</scope>
    <source>
        <strain evidence="6 7">KCTC 13059</strain>
    </source>
</reference>
<keyword evidence="4 5" id="KW-0472">Membrane</keyword>
<accession>A0A3B0CKA7</accession>
<evidence type="ECO:0000256" key="2">
    <source>
        <dbReference type="ARBA" id="ARBA00022692"/>
    </source>
</evidence>
<dbReference type="Pfam" id="PF02361">
    <property type="entry name" value="CbiQ"/>
    <property type="match status" value="1"/>
</dbReference>
<dbReference type="OrthoDB" id="92887at2"/>
<feature type="transmembrane region" description="Helical" evidence="5">
    <location>
        <begin position="62"/>
        <end position="83"/>
    </location>
</feature>
<proteinExistence type="predicted"/>
<protein>
    <submittedName>
        <fullName evidence="6">Energy-coupling factor transporter transmembrane protein EcfT</fullName>
    </submittedName>
</protein>
<feature type="transmembrane region" description="Helical" evidence="5">
    <location>
        <begin position="224"/>
        <end position="257"/>
    </location>
</feature>
<dbReference type="AlphaFoldDB" id="A0A3B0CKA7"/>
<dbReference type="CDD" id="cd16914">
    <property type="entry name" value="EcfT"/>
    <property type="match status" value="1"/>
</dbReference>
<organism evidence="6 7">
    <name type="scientific">Paenibacillus ginsengarvi</name>
    <dbReference type="NCBI Taxonomy" id="400777"/>
    <lineage>
        <taxon>Bacteria</taxon>
        <taxon>Bacillati</taxon>
        <taxon>Bacillota</taxon>
        <taxon>Bacilli</taxon>
        <taxon>Bacillales</taxon>
        <taxon>Paenibacillaceae</taxon>
        <taxon>Paenibacillus</taxon>
    </lineage>
</organism>
<dbReference type="Proteomes" id="UP000282311">
    <property type="component" value="Unassembled WGS sequence"/>
</dbReference>
<evidence type="ECO:0000256" key="4">
    <source>
        <dbReference type="ARBA" id="ARBA00023136"/>
    </source>
</evidence>
<keyword evidence="2 5" id="KW-0812">Transmembrane</keyword>
<keyword evidence="3 5" id="KW-1133">Transmembrane helix</keyword>
<gene>
    <name evidence="6" type="ORF">D7M11_09240</name>
</gene>
<evidence type="ECO:0000256" key="3">
    <source>
        <dbReference type="ARBA" id="ARBA00022989"/>
    </source>
</evidence>
<comment type="caution">
    <text evidence="6">The sequence shown here is derived from an EMBL/GenBank/DDBJ whole genome shotgun (WGS) entry which is preliminary data.</text>
</comment>
<evidence type="ECO:0000256" key="5">
    <source>
        <dbReference type="SAM" id="Phobius"/>
    </source>
</evidence>
<dbReference type="InterPro" id="IPR003339">
    <property type="entry name" value="ABC/ECF_trnsptr_transmembrane"/>
</dbReference>
<dbReference type="GO" id="GO:0005886">
    <property type="term" value="C:plasma membrane"/>
    <property type="evidence" value="ECO:0007669"/>
    <property type="project" value="UniProtKB-ARBA"/>
</dbReference>
<evidence type="ECO:0000313" key="7">
    <source>
        <dbReference type="Proteomes" id="UP000282311"/>
    </source>
</evidence>
<evidence type="ECO:0000256" key="1">
    <source>
        <dbReference type="ARBA" id="ARBA00004141"/>
    </source>
</evidence>
<dbReference type="EMBL" id="RBAH01000005">
    <property type="protein sequence ID" value="RKN85261.1"/>
    <property type="molecule type" value="Genomic_DNA"/>
</dbReference>
<evidence type="ECO:0000313" key="6">
    <source>
        <dbReference type="EMBL" id="RKN85261.1"/>
    </source>
</evidence>
<dbReference type="PANTHER" id="PTHR33514">
    <property type="entry name" value="PROTEIN ABCI12, CHLOROPLASTIC"/>
    <property type="match status" value="1"/>
</dbReference>
<keyword evidence="7" id="KW-1185">Reference proteome</keyword>
<dbReference type="PANTHER" id="PTHR33514:SF1">
    <property type="entry name" value="ABC TRANSPORTER PERMEASE"/>
    <property type="match status" value="1"/>
</dbReference>
<name>A0A3B0CKA7_9BACL</name>
<dbReference type="RefSeq" id="WP_120746913.1">
    <property type="nucleotide sequence ID" value="NZ_RBAH01000005.1"/>
</dbReference>
<feature type="transmembrane region" description="Helical" evidence="5">
    <location>
        <begin position="21"/>
        <end position="50"/>
    </location>
</feature>
<feature type="transmembrane region" description="Helical" evidence="5">
    <location>
        <begin position="114"/>
        <end position="134"/>
    </location>
</feature>
<sequence>MNFEFSYRETWLHRVNPSLKLAFSLVLFFVVLFTHNPSVMINLCAVALLALFACSGHPAKRLALYALPALVLFVSSSTSMIFYGKGETVWFDWGIVHITKESFFRGMQVGLKSLCFAFIGLLFALTTRPVYLFYSLMQQCKVPPKYAYSFMAVMRLLPIMIEEFQTLRHALAVRGVAREKGLGGLYRKVKAYAVPMLAQSIRRAQRIAVAMEAKRFDGRGRRTYYYKIGFSAADAVLVAGLLALGAAAFAGGVLLPYFDITDVR</sequence>